<protein>
    <submittedName>
        <fullName evidence="2">Uncharacterized protein</fullName>
    </submittedName>
</protein>
<keyword evidence="3" id="KW-1185">Reference proteome</keyword>
<accession>A0A1R2B1F9</accession>
<dbReference type="AlphaFoldDB" id="A0A1R2B1F9"/>
<evidence type="ECO:0000256" key="1">
    <source>
        <dbReference type="SAM" id="MobiDB-lite"/>
    </source>
</evidence>
<proteinExistence type="predicted"/>
<reference evidence="2 3" key="1">
    <citation type="submission" date="2016-11" db="EMBL/GenBank/DDBJ databases">
        <title>The macronuclear genome of Stentor coeruleus: a giant cell with tiny introns.</title>
        <authorList>
            <person name="Slabodnick M."/>
            <person name="Ruby J.G."/>
            <person name="Reiff S.B."/>
            <person name="Swart E.C."/>
            <person name="Gosai S."/>
            <person name="Prabakaran S."/>
            <person name="Witkowska E."/>
            <person name="Larue G.E."/>
            <person name="Fisher S."/>
            <person name="Freeman R.M."/>
            <person name="Gunawardena J."/>
            <person name="Chu W."/>
            <person name="Stover N.A."/>
            <person name="Gregory B.D."/>
            <person name="Nowacki M."/>
            <person name="Derisi J."/>
            <person name="Roy S.W."/>
            <person name="Marshall W.F."/>
            <person name="Sood P."/>
        </authorList>
    </citation>
    <scope>NUCLEOTIDE SEQUENCE [LARGE SCALE GENOMIC DNA]</scope>
    <source>
        <strain evidence="2">WM001</strain>
    </source>
</reference>
<feature type="region of interest" description="Disordered" evidence="1">
    <location>
        <begin position="92"/>
        <end position="122"/>
    </location>
</feature>
<sequence length="122" mass="14759">MDSFWYSQSFVKGLSPLKYEQKPREFYNRRHLENFKPYNSPSEVESKFKYLTPSKWHKTGWKYAKQPEITKNELKIQSEFTTAYSTFYQTPRASSKEKPILPRNSFSRPYSQWRPSDLRKTL</sequence>
<gene>
    <name evidence="2" type="ORF">SteCoe_31400</name>
</gene>
<evidence type="ECO:0000313" key="3">
    <source>
        <dbReference type="Proteomes" id="UP000187209"/>
    </source>
</evidence>
<dbReference type="Proteomes" id="UP000187209">
    <property type="component" value="Unassembled WGS sequence"/>
</dbReference>
<organism evidence="2 3">
    <name type="scientific">Stentor coeruleus</name>
    <dbReference type="NCBI Taxonomy" id="5963"/>
    <lineage>
        <taxon>Eukaryota</taxon>
        <taxon>Sar</taxon>
        <taxon>Alveolata</taxon>
        <taxon>Ciliophora</taxon>
        <taxon>Postciliodesmatophora</taxon>
        <taxon>Heterotrichea</taxon>
        <taxon>Heterotrichida</taxon>
        <taxon>Stentoridae</taxon>
        <taxon>Stentor</taxon>
    </lineage>
</organism>
<comment type="caution">
    <text evidence="2">The sequence shown here is derived from an EMBL/GenBank/DDBJ whole genome shotgun (WGS) entry which is preliminary data.</text>
</comment>
<evidence type="ECO:0000313" key="2">
    <source>
        <dbReference type="EMBL" id="OMJ70586.1"/>
    </source>
</evidence>
<name>A0A1R2B1F9_9CILI</name>
<feature type="compositionally biased region" description="Polar residues" evidence="1">
    <location>
        <begin position="104"/>
        <end position="114"/>
    </location>
</feature>
<dbReference type="EMBL" id="MPUH01001073">
    <property type="protein sequence ID" value="OMJ70586.1"/>
    <property type="molecule type" value="Genomic_DNA"/>
</dbReference>